<dbReference type="RefSeq" id="WP_248267633.1">
    <property type="nucleotide sequence ID" value="NZ_CP096034.1"/>
</dbReference>
<reference evidence="1 2" key="1">
    <citation type="submission" date="2022-04" db="EMBL/GenBank/DDBJ databases">
        <title>Mechanism of arsenic methylation and mitigation arsenic toxicity by Bacillus sp. LH14 from an Arsenic-Contaminated Paddy Soil.</title>
        <authorList>
            <person name="Wang D."/>
        </authorList>
    </citation>
    <scope>NUCLEOTIDE SEQUENCE [LARGE SCALE GENOMIC DNA]</scope>
    <source>
        <strain evidence="1 2">LH14</strain>
    </source>
</reference>
<proteinExistence type="predicted"/>
<keyword evidence="2" id="KW-1185">Reference proteome</keyword>
<dbReference type="Proteomes" id="UP000830639">
    <property type="component" value="Chromosome"/>
</dbReference>
<gene>
    <name evidence="1" type="ORF">MY490_01080</name>
</gene>
<evidence type="ECO:0000313" key="1">
    <source>
        <dbReference type="EMBL" id="UPM54530.1"/>
    </source>
</evidence>
<name>A0ABY4JQG1_9BACI</name>
<evidence type="ECO:0000313" key="2">
    <source>
        <dbReference type="Proteomes" id="UP000830639"/>
    </source>
</evidence>
<dbReference type="EMBL" id="CP096034">
    <property type="protein sequence ID" value="UPM54530.1"/>
    <property type="molecule type" value="Genomic_DNA"/>
</dbReference>
<accession>A0ABY4JQG1</accession>
<protein>
    <submittedName>
        <fullName evidence="1">Uncharacterized protein</fullName>
    </submittedName>
</protein>
<sequence>MEINELIYGTIEERMNHILNTSWSVFIAHCLEGRAILNKEASFQHHFANILQRVGSLYCFSKKEIFHVDLEYTVKKQVGFVRKAEIDIICELVNFENNNGVKAAIELKHTIKPGDATDIGRINSYQDIYRLEKLKELEHEGFSICKFYMLANRVAYTNISPPNTSGEDFPTYRGYTIEPKKVYKTIHSKVGKDIELIFNNSYKFNWDIYEQPKRLYFLSVDV</sequence>
<organism evidence="1 2">
    <name type="scientific">Gottfriedia acidiceleris</name>
    <dbReference type="NCBI Taxonomy" id="371036"/>
    <lineage>
        <taxon>Bacteria</taxon>
        <taxon>Bacillati</taxon>
        <taxon>Bacillota</taxon>
        <taxon>Bacilli</taxon>
        <taxon>Bacillales</taxon>
        <taxon>Bacillaceae</taxon>
        <taxon>Gottfriedia</taxon>
    </lineage>
</organism>